<dbReference type="PANTHER" id="PTHR18860">
    <property type="entry name" value="14-3-3 PROTEIN"/>
    <property type="match status" value="1"/>
</dbReference>
<evidence type="ECO:0000313" key="4">
    <source>
        <dbReference type="EMBL" id="KAJ0395419.1"/>
    </source>
</evidence>
<feature type="site" description="Interaction with phosphoserine on interacting protein" evidence="2">
    <location>
        <position position="57"/>
    </location>
</feature>
<evidence type="ECO:0000256" key="2">
    <source>
        <dbReference type="PIRSR" id="PIRSR000868-1"/>
    </source>
</evidence>
<dbReference type="AlphaFoldDB" id="A0AAD5Q414"/>
<dbReference type="PIRSF" id="PIRSF000868">
    <property type="entry name" value="14-3-3"/>
    <property type="match status" value="1"/>
</dbReference>
<reference evidence="4" key="1">
    <citation type="submission" date="2021-12" db="EMBL/GenBank/DDBJ databases">
        <title>Prjna785345.</title>
        <authorList>
            <person name="Rujirawat T."/>
            <person name="Krajaejun T."/>
        </authorList>
    </citation>
    <scope>NUCLEOTIDE SEQUENCE</scope>
    <source>
        <strain evidence="4">Pi057C3</strain>
    </source>
</reference>
<gene>
    <name evidence="4" type="ORF">P43SY_001843</name>
</gene>
<dbReference type="SUPFAM" id="SSF48445">
    <property type="entry name" value="14-3-3 protein"/>
    <property type="match status" value="1"/>
</dbReference>
<dbReference type="InterPro" id="IPR036815">
    <property type="entry name" value="14-3-3_dom_sf"/>
</dbReference>
<dbReference type="PRINTS" id="PR00305">
    <property type="entry name" value="1433ZETA"/>
</dbReference>
<feature type="site" description="Interaction with phosphoserine on interacting protein" evidence="2">
    <location>
        <position position="132"/>
    </location>
</feature>
<evidence type="ECO:0000313" key="5">
    <source>
        <dbReference type="Proteomes" id="UP001209570"/>
    </source>
</evidence>
<keyword evidence="5" id="KW-1185">Reference proteome</keyword>
<dbReference type="SMART" id="SM00101">
    <property type="entry name" value="14_3_3"/>
    <property type="match status" value="1"/>
</dbReference>
<name>A0AAD5Q414_PYTIN</name>
<sequence length="255" mass="28631">MDRSTLVFLAKLSEQAERYDDMVTHVKELIKTTDDELSVEERNLVAVAYKNVVGARRAGWRVMSSIERHQEKYLGTSSAKDPRVATYRRGIEDELTASCQELLQLLETHLLPRTESDEAKVFLHKTVGDYCRYLAEVQVGETRETTAKRALAAYTTASTIAMAELSPTHPIRLGLALNFSVFFYEILESPDRACTLAKRAFDDAIAELDTLAEDSYRDSTLVMQLLRDNLTLWASDADGDDDVMEKADSPVVAMP</sequence>
<evidence type="ECO:0000256" key="1">
    <source>
        <dbReference type="ARBA" id="ARBA00006141"/>
    </source>
</evidence>
<dbReference type="InterPro" id="IPR023410">
    <property type="entry name" value="14-3-3_domain"/>
</dbReference>
<proteinExistence type="inferred from homology"/>
<comment type="caution">
    <text evidence="4">The sequence shown here is derived from an EMBL/GenBank/DDBJ whole genome shotgun (WGS) entry which is preliminary data.</text>
</comment>
<protein>
    <recommendedName>
        <fullName evidence="3">14-3-3 domain-containing protein</fullName>
    </recommendedName>
</protein>
<comment type="similarity">
    <text evidence="1">Belongs to the 14-3-3 family.</text>
</comment>
<accession>A0AAD5Q414</accession>
<evidence type="ECO:0000259" key="3">
    <source>
        <dbReference type="SMART" id="SM00101"/>
    </source>
</evidence>
<dbReference type="Pfam" id="PF00244">
    <property type="entry name" value="14-3-3"/>
    <property type="match status" value="1"/>
</dbReference>
<organism evidence="4 5">
    <name type="scientific">Pythium insidiosum</name>
    <name type="common">Pythiosis disease agent</name>
    <dbReference type="NCBI Taxonomy" id="114742"/>
    <lineage>
        <taxon>Eukaryota</taxon>
        <taxon>Sar</taxon>
        <taxon>Stramenopiles</taxon>
        <taxon>Oomycota</taxon>
        <taxon>Peronosporomycetes</taxon>
        <taxon>Pythiales</taxon>
        <taxon>Pythiaceae</taxon>
        <taxon>Pythium</taxon>
    </lineage>
</organism>
<dbReference type="Proteomes" id="UP001209570">
    <property type="component" value="Unassembled WGS sequence"/>
</dbReference>
<dbReference type="Gene3D" id="1.20.190.20">
    <property type="entry name" value="14-3-3 domain"/>
    <property type="match status" value="1"/>
</dbReference>
<dbReference type="InterPro" id="IPR000308">
    <property type="entry name" value="14-3-3"/>
</dbReference>
<feature type="domain" description="14-3-3" evidence="3">
    <location>
        <begin position="3"/>
        <end position="245"/>
    </location>
</feature>
<dbReference type="EMBL" id="JAKCXM010000346">
    <property type="protein sequence ID" value="KAJ0395419.1"/>
    <property type="molecule type" value="Genomic_DNA"/>
</dbReference>